<sequence length="323" mass="36325">MRRRKYLLLGGGGFIGSAIAEELAPFHEVTIADAVPFKQTVAYLRGITQVDYVQVNAADRSGVLDLGTDYDYIVHAVAILGINKVAQESILTINTNYLSCLYSLELASRQKHLKKFLTFSTSEVYGQYTVSAKETDEFTIGIPETARWCYAASKVLSEHLTYAYHREESIPTIVIRPFNVYGEYRFGNNAISSLVRKALKNEDLLISGTGEQTRVWCYINDFVSGVIHALHSEYEGESFNLGNPNEQCSIKDLAHLIVELTESKSRIIISHSDEPDVKQRTVDISKARSYLAYEPSVSLREGLKKYITWAKKMESNEKMGIPQ</sequence>
<dbReference type="GO" id="GO:0042732">
    <property type="term" value="P:D-xylose metabolic process"/>
    <property type="evidence" value="ECO:0007669"/>
    <property type="project" value="InterPro"/>
</dbReference>
<keyword evidence="2" id="KW-0210">Decarboxylase</keyword>
<evidence type="ECO:0000259" key="5">
    <source>
        <dbReference type="Pfam" id="PF01370"/>
    </source>
</evidence>
<evidence type="ECO:0000313" key="6">
    <source>
        <dbReference type="EMBL" id="PZT56619.1"/>
    </source>
</evidence>
<organism evidence="6 7">
    <name type="scientific">Paenibacillus silvae</name>
    <dbReference type="NCBI Taxonomy" id="1325358"/>
    <lineage>
        <taxon>Bacteria</taxon>
        <taxon>Bacillati</taxon>
        <taxon>Bacillota</taxon>
        <taxon>Bacilli</taxon>
        <taxon>Bacillales</taxon>
        <taxon>Paenibacillaceae</taxon>
        <taxon>Paenibacillus</taxon>
    </lineage>
</organism>
<dbReference type="GO" id="GO:0048040">
    <property type="term" value="F:UDP-glucuronate decarboxylase activity"/>
    <property type="evidence" value="ECO:0007669"/>
    <property type="project" value="TreeGrafter"/>
</dbReference>
<evidence type="ECO:0000256" key="2">
    <source>
        <dbReference type="ARBA" id="ARBA00022793"/>
    </source>
</evidence>
<dbReference type="InterPro" id="IPR001509">
    <property type="entry name" value="Epimerase_deHydtase"/>
</dbReference>
<evidence type="ECO:0000256" key="1">
    <source>
        <dbReference type="ARBA" id="ARBA00001911"/>
    </source>
</evidence>
<dbReference type="Pfam" id="PF01370">
    <property type="entry name" value="Epimerase"/>
    <property type="match status" value="1"/>
</dbReference>
<dbReference type="Gene3D" id="3.40.50.720">
    <property type="entry name" value="NAD(P)-binding Rossmann-like Domain"/>
    <property type="match status" value="1"/>
</dbReference>
<accession>A0A2W6NLF2</accession>
<dbReference type="GO" id="GO:0005737">
    <property type="term" value="C:cytoplasm"/>
    <property type="evidence" value="ECO:0007669"/>
    <property type="project" value="TreeGrafter"/>
</dbReference>
<reference evidence="6 7" key="1">
    <citation type="submission" date="2018-06" db="EMBL/GenBank/DDBJ databases">
        <title>Isolation of heavy metals resistant Paenibacillus silvae NC2 from Gold-Copper mine in ZiJin, China.</title>
        <authorList>
            <person name="Xu J."/>
            <person name="Mazhar H.S."/>
            <person name="Rensing C."/>
        </authorList>
    </citation>
    <scope>NUCLEOTIDE SEQUENCE [LARGE SCALE GENOMIC DNA]</scope>
    <source>
        <strain evidence="6 7">NC2</strain>
    </source>
</reference>
<dbReference type="PANTHER" id="PTHR43078">
    <property type="entry name" value="UDP-GLUCURONIC ACID DECARBOXYLASE-RELATED"/>
    <property type="match status" value="1"/>
</dbReference>
<dbReference type="PANTHER" id="PTHR43078:SF6">
    <property type="entry name" value="UDP-GLUCURONIC ACID DECARBOXYLASE 1"/>
    <property type="match status" value="1"/>
</dbReference>
<comment type="cofactor">
    <cofactor evidence="1">
        <name>NAD(+)</name>
        <dbReference type="ChEBI" id="CHEBI:57540"/>
    </cofactor>
</comment>
<dbReference type="AlphaFoldDB" id="A0A2W6NLF2"/>
<dbReference type="InterPro" id="IPR036291">
    <property type="entry name" value="NAD(P)-bd_dom_sf"/>
</dbReference>
<dbReference type="Proteomes" id="UP000249204">
    <property type="component" value="Unassembled WGS sequence"/>
</dbReference>
<dbReference type="RefSeq" id="WP_111269392.1">
    <property type="nucleotide sequence ID" value="NZ_QKWW01000017.1"/>
</dbReference>
<dbReference type="EMBL" id="QKWW01000017">
    <property type="protein sequence ID" value="PZT56619.1"/>
    <property type="molecule type" value="Genomic_DNA"/>
</dbReference>
<comment type="caution">
    <text evidence="6">The sequence shown here is derived from an EMBL/GenBank/DDBJ whole genome shotgun (WGS) entry which is preliminary data.</text>
</comment>
<dbReference type="GO" id="GO:0070403">
    <property type="term" value="F:NAD+ binding"/>
    <property type="evidence" value="ECO:0007669"/>
    <property type="project" value="InterPro"/>
</dbReference>
<gene>
    <name evidence="6" type="ORF">DN757_06145</name>
</gene>
<evidence type="ECO:0000256" key="4">
    <source>
        <dbReference type="ARBA" id="ARBA00023239"/>
    </source>
</evidence>
<keyword evidence="3" id="KW-0520">NAD</keyword>
<dbReference type="InterPro" id="IPR044516">
    <property type="entry name" value="UXS-like"/>
</dbReference>
<evidence type="ECO:0000256" key="3">
    <source>
        <dbReference type="ARBA" id="ARBA00023027"/>
    </source>
</evidence>
<feature type="domain" description="NAD-dependent epimerase/dehydratase" evidence="5">
    <location>
        <begin position="7"/>
        <end position="242"/>
    </location>
</feature>
<proteinExistence type="predicted"/>
<evidence type="ECO:0000313" key="7">
    <source>
        <dbReference type="Proteomes" id="UP000249204"/>
    </source>
</evidence>
<dbReference type="SUPFAM" id="SSF51735">
    <property type="entry name" value="NAD(P)-binding Rossmann-fold domains"/>
    <property type="match status" value="1"/>
</dbReference>
<name>A0A2W6NLF2_9BACL</name>
<keyword evidence="4" id="KW-0456">Lyase</keyword>
<protein>
    <recommendedName>
        <fullName evidence="5">NAD-dependent epimerase/dehydratase domain-containing protein</fullName>
    </recommendedName>
</protein>